<evidence type="ECO:0000313" key="3">
    <source>
        <dbReference type="Proteomes" id="UP001597158"/>
    </source>
</evidence>
<name>A0ABW3WG87_9RHOO</name>
<dbReference type="InterPro" id="IPR036854">
    <property type="entry name" value="Photo_II_D1/D2_sf"/>
</dbReference>
<keyword evidence="1" id="KW-1133">Transmembrane helix</keyword>
<feature type="transmembrane region" description="Helical" evidence="1">
    <location>
        <begin position="21"/>
        <end position="38"/>
    </location>
</feature>
<keyword evidence="1" id="KW-0472">Membrane</keyword>
<keyword evidence="3" id="KW-1185">Reference proteome</keyword>
<comment type="caution">
    <text evidence="2">The sequence shown here is derived from an EMBL/GenBank/DDBJ whole genome shotgun (WGS) entry which is preliminary data.</text>
</comment>
<dbReference type="EMBL" id="JBHTMC010000026">
    <property type="protein sequence ID" value="MFD1264781.1"/>
    <property type="molecule type" value="Genomic_DNA"/>
</dbReference>
<reference evidence="3" key="1">
    <citation type="journal article" date="2019" name="Int. J. Syst. Evol. Microbiol.">
        <title>The Global Catalogue of Microorganisms (GCM) 10K type strain sequencing project: providing services to taxonomists for standard genome sequencing and annotation.</title>
        <authorList>
            <consortium name="The Broad Institute Genomics Platform"/>
            <consortium name="The Broad Institute Genome Sequencing Center for Infectious Disease"/>
            <person name="Wu L."/>
            <person name="Ma J."/>
        </authorList>
    </citation>
    <scope>NUCLEOTIDE SEQUENCE [LARGE SCALE GENOMIC DNA]</scope>
    <source>
        <strain evidence="3">CCUG 48884</strain>
    </source>
</reference>
<evidence type="ECO:0000256" key="1">
    <source>
        <dbReference type="SAM" id="Phobius"/>
    </source>
</evidence>
<dbReference type="SUPFAM" id="SSF81483">
    <property type="entry name" value="Bacterial photosystem II reaction centre, L and M subunits"/>
    <property type="match status" value="1"/>
</dbReference>
<feature type="transmembrane region" description="Helical" evidence="1">
    <location>
        <begin position="44"/>
        <end position="63"/>
    </location>
</feature>
<keyword evidence="1" id="KW-0812">Transmembrane</keyword>
<gene>
    <name evidence="2" type="ORF">ACFQ4M_14460</name>
</gene>
<evidence type="ECO:0000313" key="2">
    <source>
        <dbReference type="EMBL" id="MFD1264781.1"/>
    </source>
</evidence>
<dbReference type="Proteomes" id="UP001597158">
    <property type="component" value="Unassembled WGS sequence"/>
</dbReference>
<accession>A0ABW3WG87</accession>
<sequence length="89" mass="10103">MSRAGAHYRLSRLYRPRDGRFWLMIVLNLLSAVLAWVLRTYPLVPLAMAVIALFALGNALLGMRLMIDLMRARAGESPCTDERDKDARN</sequence>
<organism evidence="2 3">
    <name type="scientific">Thauera mechernichensis</name>
    <dbReference type="NCBI Taxonomy" id="82788"/>
    <lineage>
        <taxon>Bacteria</taxon>
        <taxon>Pseudomonadati</taxon>
        <taxon>Pseudomonadota</taxon>
        <taxon>Betaproteobacteria</taxon>
        <taxon>Rhodocyclales</taxon>
        <taxon>Zoogloeaceae</taxon>
        <taxon>Thauera</taxon>
    </lineage>
</organism>
<proteinExistence type="predicted"/>
<dbReference type="RefSeq" id="WP_277832013.1">
    <property type="nucleotide sequence ID" value="NZ_JARQZE010000004.1"/>
</dbReference>
<protein>
    <submittedName>
        <fullName evidence="2">Uncharacterized protein</fullName>
    </submittedName>
</protein>